<dbReference type="Pfam" id="PF01155">
    <property type="entry name" value="HypA"/>
    <property type="match status" value="1"/>
</dbReference>
<reference evidence="6 7" key="1">
    <citation type="submission" date="2019-09" db="EMBL/GenBank/DDBJ databases">
        <title>Genome sequence of Rhodovastum atsumiense, a diverse member of the Acetobacteraceae family of non-sulfur purple photosynthetic bacteria.</title>
        <authorList>
            <person name="Meyer T."/>
            <person name="Kyndt J."/>
        </authorList>
    </citation>
    <scope>NUCLEOTIDE SEQUENCE [LARGE SCALE GENOMIC DNA]</scope>
    <source>
        <strain evidence="6 7">DSM 21279</strain>
    </source>
</reference>
<protein>
    <recommendedName>
        <fullName evidence="5">Hydrogenase maturation factor HypA</fullName>
    </recommendedName>
</protein>
<evidence type="ECO:0000313" key="6">
    <source>
        <dbReference type="EMBL" id="KAA5608934.1"/>
    </source>
</evidence>
<dbReference type="GO" id="GO:0008270">
    <property type="term" value="F:zinc ion binding"/>
    <property type="evidence" value="ECO:0007669"/>
    <property type="project" value="UniProtKB-UniRule"/>
</dbReference>
<gene>
    <name evidence="5 6" type="primary">hypA</name>
    <name evidence="6" type="ORF">F1189_26740</name>
</gene>
<keyword evidence="2 5" id="KW-0533">Nickel</keyword>
<feature type="binding site" evidence="5">
    <location>
        <position position="76"/>
    </location>
    <ligand>
        <name>Zn(2+)</name>
        <dbReference type="ChEBI" id="CHEBI:29105"/>
    </ligand>
</feature>
<dbReference type="PANTHER" id="PTHR34535:SF3">
    <property type="entry name" value="HYDROGENASE MATURATION FACTOR HYPA"/>
    <property type="match status" value="1"/>
</dbReference>
<feature type="binding site" evidence="5">
    <location>
        <position position="73"/>
    </location>
    <ligand>
        <name>Zn(2+)</name>
        <dbReference type="ChEBI" id="CHEBI:29105"/>
    </ligand>
</feature>
<dbReference type="PIRSF" id="PIRSF004761">
    <property type="entry name" value="Hydrgn_mat_HypA"/>
    <property type="match status" value="1"/>
</dbReference>
<evidence type="ECO:0000256" key="5">
    <source>
        <dbReference type="HAMAP-Rule" id="MF_00213"/>
    </source>
</evidence>
<evidence type="ECO:0000256" key="1">
    <source>
        <dbReference type="ARBA" id="ARBA00010748"/>
    </source>
</evidence>
<dbReference type="AlphaFoldDB" id="A0A5M6IL23"/>
<evidence type="ECO:0000256" key="3">
    <source>
        <dbReference type="ARBA" id="ARBA00022723"/>
    </source>
</evidence>
<dbReference type="NCBIfam" id="TIGR00100">
    <property type="entry name" value="hypA"/>
    <property type="match status" value="1"/>
</dbReference>
<dbReference type="GO" id="GO:0016151">
    <property type="term" value="F:nickel cation binding"/>
    <property type="evidence" value="ECO:0007669"/>
    <property type="project" value="UniProtKB-UniRule"/>
</dbReference>
<evidence type="ECO:0000313" key="7">
    <source>
        <dbReference type="Proteomes" id="UP000325255"/>
    </source>
</evidence>
<keyword evidence="4 5" id="KW-0862">Zinc</keyword>
<dbReference type="GO" id="GO:0016530">
    <property type="term" value="F:metallochaperone activity"/>
    <property type="evidence" value="ECO:0007669"/>
    <property type="project" value="UniProtKB-ARBA"/>
</dbReference>
<evidence type="ECO:0000256" key="4">
    <source>
        <dbReference type="ARBA" id="ARBA00022833"/>
    </source>
</evidence>
<dbReference type="Proteomes" id="UP000325255">
    <property type="component" value="Unassembled WGS sequence"/>
</dbReference>
<proteinExistence type="inferred from homology"/>
<dbReference type="Gene3D" id="3.30.2320.80">
    <property type="match status" value="1"/>
</dbReference>
<sequence>MHEMALTQSLIAIVEETARRERATRVRVVVVEIGVLGHVEPEALRFCFDVVSRGTLAEGARLEIVTMPGQGWCLDCSRSVPITGRFGPCPDCGGQRVQMTSGGELRVREMEVT</sequence>
<dbReference type="InterPro" id="IPR020538">
    <property type="entry name" value="Hydgase_Ni_incorp_HypA/HybF_CS"/>
</dbReference>
<dbReference type="PANTHER" id="PTHR34535">
    <property type="entry name" value="HYDROGENASE MATURATION FACTOR HYPA"/>
    <property type="match status" value="1"/>
</dbReference>
<dbReference type="OrthoDB" id="288014at2"/>
<dbReference type="RefSeq" id="WP_150044647.1">
    <property type="nucleotide sequence ID" value="NZ_OW485601.1"/>
</dbReference>
<dbReference type="EMBL" id="VWPK01000064">
    <property type="protein sequence ID" value="KAA5608934.1"/>
    <property type="molecule type" value="Genomic_DNA"/>
</dbReference>
<accession>A0A5M6IL23</accession>
<feature type="binding site" evidence="5">
    <location>
        <position position="89"/>
    </location>
    <ligand>
        <name>Zn(2+)</name>
        <dbReference type="ChEBI" id="CHEBI:29105"/>
    </ligand>
</feature>
<feature type="binding site" evidence="5">
    <location>
        <position position="2"/>
    </location>
    <ligand>
        <name>Ni(2+)</name>
        <dbReference type="ChEBI" id="CHEBI:49786"/>
    </ligand>
</feature>
<comment type="function">
    <text evidence="5">Involved in the maturation of [NiFe] hydrogenases. Required for nickel insertion into the metal center of the hydrogenase.</text>
</comment>
<organism evidence="6 7">
    <name type="scientific">Rhodovastum atsumiense</name>
    <dbReference type="NCBI Taxonomy" id="504468"/>
    <lineage>
        <taxon>Bacteria</taxon>
        <taxon>Pseudomonadati</taxon>
        <taxon>Pseudomonadota</taxon>
        <taxon>Alphaproteobacteria</taxon>
        <taxon>Acetobacterales</taxon>
        <taxon>Acetobacteraceae</taxon>
        <taxon>Rhodovastum</taxon>
    </lineage>
</organism>
<dbReference type="FunFam" id="3.30.2320.80:FF:000001">
    <property type="entry name" value="Hydrogenase maturation factor HypA"/>
    <property type="match status" value="1"/>
</dbReference>
<name>A0A5M6IL23_9PROT</name>
<dbReference type="HAMAP" id="MF_00213">
    <property type="entry name" value="HypA_HybF"/>
    <property type="match status" value="1"/>
</dbReference>
<comment type="similarity">
    <text evidence="1 5">Belongs to the HypA/HybF family.</text>
</comment>
<dbReference type="PROSITE" id="PS01249">
    <property type="entry name" value="HYPA"/>
    <property type="match status" value="1"/>
</dbReference>
<evidence type="ECO:0000256" key="2">
    <source>
        <dbReference type="ARBA" id="ARBA00022596"/>
    </source>
</evidence>
<comment type="caution">
    <text evidence="6">The sequence shown here is derived from an EMBL/GenBank/DDBJ whole genome shotgun (WGS) entry which is preliminary data.</text>
</comment>
<dbReference type="InterPro" id="IPR000688">
    <property type="entry name" value="HypA/HybF"/>
</dbReference>
<feature type="binding site" evidence="5">
    <location>
        <position position="92"/>
    </location>
    <ligand>
        <name>Zn(2+)</name>
        <dbReference type="ChEBI" id="CHEBI:29105"/>
    </ligand>
</feature>
<dbReference type="GO" id="GO:0051604">
    <property type="term" value="P:protein maturation"/>
    <property type="evidence" value="ECO:0007669"/>
    <property type="project" value="InterPro"/>
</dbReference>
<keyword evidence="3 5" id="KW-0479">Metal-binding</keyword>
<keyword evidence="7" id="KW-1185">Reference proteome</keyword>